<dbReference type="InterPro" id="IPR004669">
    <property type="entry name" value="C4_dicarb_anaerob_car"/>
</dbReference>
<dbReference type="NCBIfam" id="NF007937">
    <property type="entry name" value="PRK10654.1"/>
    <property type="match status" value="1"/>
</dbReference>
<dbReference type="NCBIfam" id="NF037994">
    <property type="entry name" value="DcuC_1"/>
    <property type="match status" value="1"/>
</dbReference>
<evidence type="ECO:0000256" key="8">
    <source>
        <dbReference type="SAM" id="Phobius"/>
    </source>
</evidence>
<protein>
    <submittedName>
        <fullName evidence="9">Cryptic C4-dicarboxylate transporter DcuD</fullName>
    </submittedName>
</protein>
<evidence type="ECO:0000256" key="6">
    <source>
        <dbReference type="ARBA" id="ARBA00022989"/>
    </source>
</evidence>
<dbReference type="NCBIfam" id="TIGR00771">
    <property type="entry name" value="DcuC"/>
    <property type="match status" value="1"/>
</dbReference>
<proteinExistence type="inferred from homology"/>
<dbReference type="EMBL" id="UGTA01000001">
    <property type="protein sequence ID" value="SUB59350.1"/>
    <property type="molecule type" value="Genomic_DNA"/>
</dbReference>
<evidence type="ECO:0000256" key="1">
    <source>
        <dbReference type="ARBA" id="ARBA00004651"/>
    </source>
</evidence>
<name>A0A379CAL5_9PAST</name>
<dbReference type="InterPro" id="IPR018385">
    <property type="entry name" value="C4_dicarb_anaerob_car-like"/>
</dbReference>
<gene>
    <name evidence="9" type="primary">dcuD_1</name>
    <name evidence="9" type="ORF">NCTC12872_01334</name>
</gene>
<keyword evidence="3" id="KW-0813">Transport</keyword>
<feature type="transmembrane region" description="Helical" evidence="8">
    <location>
        <begin position="74"/>
        <end position="93"/>
    </location>
</feature>
<keyword evidence="4" id="KW-1003">Cell membrane</keyword>
<comment type="subcellular location">
    <subcellularLocation>
        <location evidence="1">Cell membrane</location>
        <topology evidence="1">Multi-pass membrane protein</topology>
    </subcellularLocation>
</comment>
<keyword evidence="7 8" id="KW-0472">Membrane</keyword>
<feature type="transmembrane region" description="Helical" evidence="8">
    <location>
        <begin position="343"/>
        <end position="371"/>
    </location>
</feature>
<feature type="transmembrane region" description="Helical" evidence="8">
    <location>
        <begin position="265"/>
        <end position="283"/>
    </location>
</feature>
<feature type="transmembrane region" description="Helical" evidence="8">
    <location>
        <begin position="304"/>
        <end position="323"/>
    </location>
</feature>
<evidence type="ECO:0000256" key="2">
    <source>
        <dbReference type="ARBA" id="ARBA00005275"/>
    </source>
</evidence>
<dbReference type="AlphaFoldDB" id="A0A379CAL5"/>
<evidence type="ECO:0000313" key="10">
    <source>
        <dbReference type="Proteomes" id="UP000255417"/>
    </source>
</evidence>
<sequence>MDLIIGLIAIIAVSYYVVKGYSATGVLMTVGILLLLASVILGKEIIPADKSTGVVYLDVVEYVKNLLMNRGGGLGMLIMVLCGFAAYMTHLGANDMVVKIASRPLKYINSPYLLMVVAYFLACLMSFAVPSATGLGVLLMATLFPIMVNVGISRGAAASICASPAAIILSPTSGDVVLAAEVSKMPLTDFAFSLTLPISVVSILAIAVAHFFWQRYLDKKEGFVAEQLEVSEIQTKVPPFYAILPFTPIIGVLIFDGNFAPELNIVTVIIICFILVAILDFIRTFNAKLVYENLEMAYKGMADAFSGVVILLVAAGVFAQGLSTVGFIKTLIDSVQSMGSGGFLMMIALALITALAAIATGSGNAPFYAFVELIPRLAVQMGINPAYLTIPMLQASNIGRSLSPVSGVVVAVSGMAKLSPFVVIKRISVPMIVGFLVVILGTELLVVA</sequence>
<feature type="transmembrane region" description="Helical" evidence="8">
    <location>
        <begin position="20"/>
        <end position="41"/>
    </location>
</feature>
<evidence type="ECO:0000256" key="5">
    <source>
        <dbReference type="ARBA" id="ARBA00022692"/>
    </source>
</evidence>
<dbReference type="OrthoDB" id="1674075at2"/>
<feature type="transmembrane region" description="Helical" evidence="8">
    <location>
        <begin position="113"/>
        <end position="139"/>
    </location>
</feature>
<dbReference type="GO" id="GO:0015556">
    <property type="term" value="F:C4-dicarboxylate transmembrane transporter activity"/>
    <property type="evidence" value="ECO:0007669"/>
    <property type="project" value="InterPro"/>
</dbReference>
<keyword evidence="5 8" id="KW-0812">Transmembrane</keyword>
<reference evidence="9 10" key="1">
    <citation type="submission" date="2018-06" db="EMBL/GenBank/DDBJ databases">
        <authorList>
            <consortium name="Pathogen Informatics"/>
            <person name="Doyle S."/>
        </authorList>
    </citation>
    <scope>NUCLEOTIDE SEQUENCE [LARGE SCALE GENOMIC DNA]</scope>
    <source>
        <strain evidence="9 10">NCTC12872</strain>
    </source>
</reference>
<dbReference type="PANTHER" id="PTHR42002:SF2">
    <property type="entry name" value="ANAEROBIC C4-DICARBOXYLATE TRANSPORTER DCUC-RELATED"/>
    <property type="match status" value="1"/>
</dbReference>
<feature type="transmembrane region" description="Helical" evidence="8">
    <location>
        <begin position="190"/>
        <end position="213"/>
    </location>
</feature>
<evidence type="ECO:0000256" key="3">
    <source>
        <dbReference type="ARBA" id="ARBA00022448"/>
    </source>
</evidence>
<feature type="transmembrane region" description="Helical" evidence="8">
    <location>
        <begin position="427"/>
        <end position="447"/>
    </location>
</feature>
<accession>A0A379CAL5</accession>
<dbReference type="RefSeq" id="WP_115315833.1">
    <property type="nucleotide sequence ID" value="NZ_LWIF01000001.1"/>
</dbReference>
<keyword evidence="10" id="KW-1185">Reference proteome</keyword>
<dbReference type="Pfam" id="PF03606">
    <property type="entry name" value="DcuC"/>
    <property type="match status" value="1"/>
</dbReference>
<evidence type="ECO:0000256" key="7">
    <source>
        <dbReference type="ARBA" id="ARBA00023136"/>
    </source>
</evidence>
<dbReference type="Proteomes" id="UP000255417">
    <property type="component" value="Unassembled WGS sequence"/>
</dbReference>
<dbReference type="PANTHER" id="PTHR42002">
    <property type="entry name" value="ANAEROBIC C4-DICARBOXYLATE TRANSPORTER DCUC-RELATED"/>
    <property type="match status" value="1"/>
</dbReference>
<evidence type="ECO:0000256" key="4">
    <source>
        <dbReference type="ARBA" id="ARBA00022475"/>
    </source>
</evidence>
<comment type="similarity">
    <text evidence="2">Belongs to the DcuC/DcuD transporter (TC 2.A.61) family.</text>
</comment>
<dbReference type="GO" id="GO:0005886">
    <property type="term" value="C:plasma membrane"/>
    <property type="evidence" value="ECO:0007669"/>
    <property type="project" value="UniProtKB-SubCell"/>
</dbReference>
<feature type="transmembrane region" description="Helical" evidence="8">
    <location>
        <begin position="151"/>
        <end position="170"/>
    </location>
</feature>
<feature type="transmembrane region" description="Helical" evidence="8">
    <location>
        <begin position="240"/>
        <end position="259"/>
    </location>
</feature>
<organism evidence="9 10">
    <name type="scientific">Phocoenobacter uteri</name>
    <dbReference type="NCBI Taxonomy" id="146806"/>
    <lineage>
        <taxon>Bacteria</taxon>
        <taxon>Pseudomonadati</taxon>
        <taxon>Pseudomonadota</taxon>
        <taxon>Gammaproteobacteria</taxon>
        <taxon>Pasteurellales</taxon>
        <taxon>Pasteurellaceae</taxon>
        <taxon>Phocoenobacter</taxon>
    </lineage>
</organism>
<evidence type="ECO:0000313" key="9">
    <source>
        <dbReference type="EMBL" id="SUB59350.1"/>
    </source>
</evidence>
<keyword evidence="6 8" id="KW-1133">Transmembrane helix</keyword>